<dbReference type="Gene3D" id="2.60.120.10">
    <property type="entry name" value="Jelly Rolls"/>
    <property type="match status" value="1"/>
</dbReference>
<feature type="domain" description="Cyclic nucleotide-binding" evidence="4">
    <location>
        <begin position="12"/>
        <end position="99"/>
    </location>
</feature>
<evidence type="ECO:0000259" key="4">
    <source>
        <dbReference type="PROSITE" id="PS50042"/>
    </source>
</evidence>
<dbReference type="SUPFAM" id="SSF46785">
    <property type="entry name" value="Winged helix' DNA-binding domain"/>
    <property type="match status" value="1"/>
</dbReference>
<dbReference type="GO" id="GO:0003677">
    <property type="term" value="F:DNA binding"/>
    <property type="evidence" value="ECO:0007669"/>
    <property type="project" value="UniProtKB-KW"/>
</dbReference>
<dbReference type="PANTHER" id="PTHR24567">
    <property type="entry name" value="CRP FAMILY TRANSCRIPTIONAL REGULATORY PROTEIN"/>
    <property type="match status" value="1"/>
</dbReference>
<dbReference type="InterPro" id="IPR050397">
    <property type="entry name" value="Env_Response_Regulators"/>
</dbReference>
<evidence type="ECO:0000313" key="7">
    <source>
        <dbReference type="Proteomes" id="UP000553948"/>
    </source>
</evidence>
<name>A0A7W2KYN0_PSEPU</name>
<keyword evidence="3" id="KW-0804">Transcription</keyword>
<dbReference type="PROSITE" id="PS50042">
    <property type="entry name" value="CNMP_BINDING_3"/>
    <property type="match status" value="1"/>
</dbReference>
<feature type="domain" description="HTH crp-type" evidence="5">
    <location>
        <begin position="146"/>
        <end position="212"/>
    </location>
</feature>
<evidence type="ECO:0000259" key="5">
    <source>
        <dbReference type="PROSITE" id="PS51063"/>
    </source>
</evidence>
<dbReference type="SUPFAM" id="SSF51206">
    <property type="entry name" value="cAMP-binding domain-like"/>
    <property type="match status" value="1"/>
</dbReference>
<reference evidence="6 7" key="1">
    <citation type="submission" date="2020-07" db="EMBL/GenBank/DDBJ databases">
        <title>Diversity of carbapenemase encoding genes among Pseudomonas putida group clinical isolates in a tertiary Brazilian hospital.</title>
        <authorList>
            <person name="Alberto-Lei F."/>
            <person name="Nodari C.S."/>
            <person name="Streling A.P."/>
            <person name="Paulino J.T."/>
            <person name="Bessa-Neto F.O."/>
            <person name="Cayo R."/>
            <person name="Gales A.C."/>
        </authorList>
    </citation>
    <scope>NUCLEOTIDE SEQUENCE [LARGE SCALE GENOMIC DNA]</scope>
    <source>
        <strain evidence="6 7">12464</strain>
    </source>
</reference>
<dbReference type="InterPro" id="IPR018490">
    <property type="entry name" value="cNMP-bd_dom_sf"/>
</dbReference>
<evidence type="ECO:0000256" key="2">
    <source>
        <dbReference type="ARBA" id="ARBA00023125"/>
    </source>
</evidence>
<evidence type="ECO:0000313" key="6">
    <source>
        <dbReference type="EMBL" id="MBA6115185.1"/>
    </source>
</evidence>
<gene>
    <name evidence="6" type="ORF">H4C47_05530</name>
</gene>
<keyword evidence="1" id="KW-0805">Transcription regulation</keyword>
<dbReference type="AlphaFoldDB" id="A0A7W2KYN0"/>
<dbReference type="SMART" id="SM00419">
    <property type="entry name" value="HTH_CRP"/>
    <property type="match status" value="1"/>
</dbReference>
<dbReference type="Pfam" id="PF13545">
    <property type="entry name" value="HTH_Crp_2"/>
    <property type="match status" value="1"/>
</dbReference>
<keyword evidence="2" id="KW-0238">DNA-binding</keyword>
<dbReference type="SMART" id="SM00100">
    <property type="entry name" value="cNMP"/>
    <property type="match status" value="1"/>
</dbReference>
<dbReference type="InterPro" id="IPR000595">
    <property type="entry name" value="cNMP-bd_dom"/>
</dbReference>
<evidence type="ECO:0000256" key="3">
    <source>
        <dbReference type="ARBA" id="ARBA00023163"/>
    </source>
</evidence>
<protein>
    <submittedName>
        <fullName evidence="6">Crp/Fnr family transcriptional regulator</fullName>
    </submittedName>
</protein>
<dbReference type="InterPro" id="IPR014710">
    <property type="entry name" value="RmlC-like_jellyroll"/>
</dbReference>
<dbReference type="CDD" id="cd00038">
    <property type="entry name" value="CAP_ED"/>
    <property type="match status" value="1"/>
</dbReference>
<dbReference type="GO" id="GO:0005829">
    <property type="term" value="C:cytosol"/>
    <property type="evidence" value="ECO:0007669"/>
    <property type="project" value="TreeGrafter"/>
</dbReference>
<organism evidence="6 7">
    <name type="scientific">Pseudomonas putida</name>
    <name type="common">Arthrobacter siderocapsulatus</name>
    <dbReference type="NCBI Taxonomy" id="303"/>
    <lineage>
        <taxon>Bacteria</taxon>
        <taxon>Pseudomonadati</taxon>
        <taxon>Pseudomonadota</taxon>
        <taxon>Gammaproteobacteria</taxon>
        <taxon>Pseudomonadales</taxon>
        <taxon>Pseudomonadaceae</taxon>
        <taxon>Pseudomonas</taxon>
    </lineage>
</organism>
<dbReference type="RefSeq" id="WP_054899755.1">
    <property type="nucleotide sequence ID" value="NZ_CP060529.1"/>
</dbReference>
<dbReference type="PROSITE" id="PS51063">
    <property type="entry name" value="HTH_CRP_2"/>
    <property type="match status" value="1"/>
</dbReference>
<dbReference type="Proteomes" id="UP000553948">
    <property type="component" value="Unassembled WGS sequence"/>
</dbReference>
<dbReference type="EMBL" id="JACGDG010000004">
    <property type="protein sequence ID" value="MBA6115185.1"/>
    <property type="molecule type" value="Genomic_DNA"/>
</dbReference>
<dbReference type="Pfam" id="PF00027">
    <property type="entry name" value="cNMP_binding"/>
    <property type="match status" value="1"/>
</dbReference>
<sequence>MQPASKLQQNHLLAALSAQTLSRLEADLERVSLALGEAIYESGDTLRHVYFPTDAIVSLLYVMENGASAEISVVGNEGLVGIAVFMGGESTPSRAIVQSAGHAYRLPTQALKDEFNRHGELMMLMLRYTQALITQMAQTAVCNRHHSIDQQLCRWLLLSLDRLPGDQLRMTQELIANMLGVRREGVTDAAGKLQRLGVIEYSRGHIKVLDRAHLEQLSCECYAVVKKETERLLPYLPPARPARS</sequence>
<dbReference type="GO" id="GO:0003700">
    <property type="term" value="F:DNA-binding transcription factor activity"/>
    <property type="evidence" value="ECO:0007669"/>
    <property type="project" value="TreeGrafter"/>
</dbReference>
<dbReference type="PANTHER" id="PTHR24567:SF74">
    <property type="entry name" value="HTH-TYPE TRANSCRIPTIONAL REGULATOR ARCR"/>
    <property type="match status" value="1"/>
</dbReference>
<proteinExistence type="predicted"/>
<dbReference type="Gene3D" id="1.10.10.10">
    <property type="entry name" value="Winged helix-like DNA-binding domain superfamily/Winged helix DNA-binding domain"/>
    <property type="match status" value="1"/>
</dbReference>
<comment type="caution">
    <text evidence="6">The sequence shown here is derived from an EMBL/GenBank/DDBJ whole genome shotgun (WGS) entry which is preliminary data.</text>
</comment>
<dbReference type="InterPro" id="IPR036388">
    <property type="entry name" value="WH-like_DNA-bd_sf"/>
</dbReference>
<dbReference type="InterPro" id="IPR012318">
    <property type="entry name" value="HTH_CRP"/>
</dbReference>
<evidence type="ECO:0000256" key="1">
    <source>
        <dbReference type="ARBA" id="ARBA00023015"/>
    </source>
</evidence>
<accession>A0A7W2KYN0</accession>
<dbReference type="InterPro" id="IPR036390">
    <property type="entry name" value="WH_DNA-bd_sf"/>
</dbReference>